<dbReference type="Proteomes" id="UP001159405">
    <property type="component" value="Unassembled WGS sequence"/>
</dbReference>
<evidence type="ECO:0008006" key="14">
    <source>
        <dbReference type="Google" id="ProtNLM"/>
    </source>
</evidence>
<dbReference type="PROSITE" id="PS50280">
    <property type="entry name" value="SET"/>
    <property type="match status" value="1"/>
</dbReference>
<evidence type="ECO:0000313" key="13">
    <source>
        <dbReference type="Proteomes" id="UP001159405"/>
    </source>
</evidence>
<dbReference type="Pfam" id="PF05033">
    <property type="entry name" value="Pre-SET"/>
    <property type="match status" value="1"/>
</dbReference>
<keyword evidence="13" id="KW-1185">Reference proteome</keyword>
<reference evidence="12 13" key="1">
    <citation type="submission" date="2022-05" db="EMBL/GenBank/DDBJ databases">
        <authorList>
            <consortium name="Genoscope - CEA"/>
            <person name="William W."/>
        </authorList>
    </citation>
    <scope>NUCLEOTIDE SEQUENCE [LARGE SCALE GENOMIC DNA]</scope>
</reference>
<evidence type="ECO:0000256" key="1">
    <source>
        <dbReference type="ARBA" id="ARBA00004286"/>
    </source>
</evidence>
<dbReference type="InterPro" id="IPR001214">
    <property type="entry name" value="SET_dom"/>
</dbReference>
<evidence type="ECO:0000256" key="4">
    <source>
        <dbReference type="ARBA" id="ARBA00022679"/>
    </source>
</evidence>
<name>A0ABN8PDS3_9CNID</name>
<dbReference type="Pfam" id="PF00856">
    <property type="entry name" value="SET"/>
    <property type="match status" value="1"/>
</dbReference>
<evidence type="ECO:0000259" key="10">
    <source>
        <dbReference type="PROSITE" id="PS50867"/>
    </source>
</evidence>
<keyword evidence="2" id="KW-0158">Chromosome</keyword>
<evidence type="ECO:0000256" key="7">
    <source>
        <dbReference type="ARBA" id="ARBA00022833"/>
    </source>
</evidence>
<feature type="compositionally biased region" description="Polar residues" evidence="8">
    <location>
        <begin position="47"/>
        <end position="61"/>
    </location>
</feature>
<evidence type="ECO:0000256" key="5">
    <source>
        <dbReference type="ARBA" id="ARBA00022691"/>
    </source>
</evidence>
<feature type="domain" description="Pre-SET" evidence="10">
    <location>
        <begin position="251"/>
        <end position="313"/>
    </location>
</feature>
<evidence type="ECO:0000259" key="9">
    <source>
        <dbReference type="PROSITE" id="PS50280"/>
    </source>
</evidence>
<dbReference type="PANTHER" id="PTHR46223">
    <property type="entry name" value="HISTONE-LYSINE N-METHYLTRANSFERASE SUV39H"/>
    <property type="match status" value="1"/>
</dbReference>
<dbReference type="InterPro" id="IPR050973">
    <property type="entry name" value="H3K9_Histone-Lys_N-MTase"/>
</dbReference>
<organism evidence="12 13">
    <name type="scientific">Porites lobata</name>
    <dbReference type="NCBI Taxonomy" id="104759"/>
    <lineage>
        <taxon>Eukaryota</taxon>
        <taxon>Metazoa</taxon>
        <taxon>Cnidaria</taxon>
        <taxon>Anthozoa</taxon>
        <taxon>Hexacorallia</taxon>
        <taxon>Scleractinia</taxon>
        <taxon>Fungiina</taxon>
        <taxon>Poritidae</taxon>
        <taxon>Porites</taxon>
    </lineage>
</organism>
<comment type="subcellular location">
    <subcellularLocation>
        <location evidence="1">Chromosome</location>
    </subcellularLocation>
</comment>
<dbReference type="SMART" id="SM00468">
    <property type="entry name" value="PreSET"/>
    <property type="match status" value="1"/>
</dbReference>
<dbReference type="InterPro" id="IPR046341">
    <property type="entry name" value="SET_dom_sf"/>
</dbReference>
<feature type="domain" description="Post-SET" evidence="11">
    <location>
        <begin position="456"/>
        <end position="472"/>
    </location>
</feature>
<dbReference type="CDD" id="cd10542">
    <property type="entry name" value="SET_SUV39H"/>
    <property type="match status" value="1"/>
</dbReference>
<protein>
    <recommendedName>
        <fullName evidence="14">Histone-lysine N-methyltransferase</fullName>
    </recommendedName>
</protein>
<feature type="domain" description="SET" evidence="9">
    <location>
        <begin position="316"/>
        <end position="441"/>
    </location>
</feature>
<comment type="caution">
    <text evidence="12">The sequence shown here is derived from an EMBL/GenBank/DDBJ whole genome shotgun (WGS) entry which is preliminary data.</text>
</comment>
<evidence type="ECO:0000259" key="11">
    <source>
        <dbReference type="PROSITE" id="PS50868"/>
    </source>
</evidence>
<evidence type="ECO:0000313" key="12">
    <source>
        <dbReference type="EMBL" id="CAH3141783.1"/>
    </source>
</evidence>
<accession>A0ABN8PDS3</accession>
<dbReference type="PANTHER" id="PTHR46223:SF4">
    <property type="entry name" value="HISTONE-LYSINE N-METHYLTRANSFERASE-RELATED"/>
    <property type="match status" value="1"/>
</dbReference>
<dbReference type="InterPro" id="IPR007728">
    <property type="entry name" value="Pre-SET_dom"/>
</dbReference>
<proteinExistence type="predicted"/>
<keyword evidence="4" id="KW-0808">Transferase</keyword>
<evidence type="ECO:0000256" key="2">
    <source>
        <dbReference type="ARBA" id="ARBA00022454"/>
    </source>
</evidence>
<evidence type="ECO:0000256" key="3">
    <source>
        <dbReference type="ARBA" id="ARBA00022603"/>
    </source>
</evidence>
<gene>
    <name evidence="12" type="ORF">PLOB_00041967</name>
</gene>
<keyword evidence="3" id="KW-0489">Methyltransferase</keyword>
<dbReference type="InterPro" id="IPR003616">
    <property type="entry name" value="Post-SET_dom"/>
</dbReference>
<keyword evidence="5" id="KW-0949">S-adenosyl-L-methionine</keyword>
<dbReference type="EMBL" id="CALNXK010000067">
    <property type="protein sequence ID" value="CAH3141783.1"/>
    <property type="molecule type" value="Genomic_DNA"/>
</dbReference>
<keyword evidence="7" id="KW-0862">Zinc</keyword>
<dbReference type="PROSITE" id="PS50867">
    <property type="entry name" value="PRE_SET"/>
    <property type="match status" value="1"/>
</dbReference>
<dbReference type="Gene3D" id="2.170.270.10">
    <property type="entry name" value="SET domain"/>
    <property type="match status" value="1"/>
</dbReference>
<dbReference type="SMART" id="SM00317">
    <property type="entry name" value="SET"/>
    <property type="match status" value="1"/>
</dbReference>
<feature type="region of interest" description="Disordered" evidence="8">
    <location>
        <begin position="47"/>
        <end position="69"/>
    </location>
</feature>
<keyword evidence="6" id="KW-0479">Metal-binding</keyword>
<sequence>MDERCSLESIVNRITSSNALNPGLNETERSDSRSKVREVIFIDDSPLNSTSTTINGETPSPSIHEEDDNSSVQEVFLDNTIVTLSSRPLVVHIQDDLDEEIEINGLPSSSETSLNLNNSSSIVIPSQDSGNQITCSPEVKHALKNFTIPCLDSITSLKSQYESRYELHLRLHKVAGSNNRVPRSRLYKFKKDLHQQLDEWEKYLNEQSHNEAYIAVENTIDNEGPPRDFEYITHNLLHEDVRHVHNNDFLVGCSCERICMKESCDCPRNGARGGQFAYDRNGRVRVKPGTPIYECNSRCPCGLSCRNRVLQRGRTVKVAIFRTPNGCGWGVKTMELIEKHQLVTEYVGEAITQEEAEERGKVYDSCGQTYLFDLDFNEGECLYTLDAKKYGNISHFINHSCDPNLDVYAVWVDSLDPNFPRIAFFANRRIKVGEELTFDYQMTMSEVGSSSPRKKERIKCHCGAQNCREYLC</sequence>
<evidence type="ECO:0000256" key="8">
    <source>
        <dbReference type="SAM" id="MobiDB-lite"/>
    </source>
</evidence>
<evidence type="ECO:0000256" key="6">
    <source>
        <dbReference type="ARBA" id="ARBA00022723"/>
    </source>
</evidence>
<dbReference type="SUPFAM" id="SSF82199">
    <property type="entry name" value="SET domain"/>
    <property type="match status" value="1"/>
</dbReference>
<dbReference type="PROSITE" id="PS50868">
    <property type="entry name" value="POST_SET"/>
    <property type="match status" value="1"/>
</dbReference>